<dbReference type="PRINTS" id="PR01550">
    <property type="entry name" value="TOP6AFAMILY"/>
</dbReference>
<feature type="transmembrane region" description="Helical" evidence="18">
    <location>
        <begin position="1161"/>
        <end position="1183"/>
    </location>
</feature>
<feature type="region of interest" description="Disordered" evidence="17">
    <location>
        <begin position="411"/>
        <end position="444"/>
    </location>
</feature>
<feature type="transmembrane region" description="Helical" evidence="18">
    <location>
        <begin position="1361"/>
        <end position="1380"/>
    </location>
</feature>
<evidence type="ECO:0000256" key="2">
    <source>
        <dbReference type="ARBA" id="ARBA00001946"/>
    </source>
</evidence>
<comment type="similarity">
    <text evidence="4">Belongs to the nonaspanin (TM9SF) (TC 9.A.2) family.</text>
</comment>
<dbReference type="GO" id="GO:0005524">
    <property type="term" value="F:ATP binding"/>
    <property type="evidence" value="ECO:0007669"/>
    <property type="project" value="InterPro"/>
</dbReference>
<comment type="cofactor">
    <cofactor evidence="2">
        <name>Mg(2+)</name>
        <dbReference type="ChEBI" id="CHEBI:18420"/>
    </cofactor>
</comment>
<dbReference type="Pfam" id="PF04406">
    <property type="entry name" value="TP6A_N"/>
    <property type="match status" value="1"/>
</dbReference>
<evidence type="ECO:0000256" key="4">
    <source>
        <dbReference type="ARBA" id="ARBA00005227"/>
    </source>
</evidence>
<evidence type="ECO:0000256" key="6">
    <source>
        <dbReference type="ARBA" id="ARBA00012895"/>
    </source>
</evidence>
<organism evidence="20 21">
    <name type="scientific">Symbiodinium microadriaticum</name>
    <name type="common">Dinoflagellate</name>
    <name type="synonym">Zooxanthella microadriatica</name>
    <dbReference type="NCBI Taxonomy" id="2951"/>
    <lineage>
        <taxon>Eukaryota</taxon>
        <taxon>Sar</taxon>
        <taxon>Alveolata</taxon>
        <taxon>Dinophyceae</taxon>
        <taxon>Suessiales</taxon>
        <taxon>Symbiodiniaceae</taxon>
        <taxon>Symbiodinium</taxon>
    </lineage>
</organism>
<dbReference type="PANTHER" id="PTHR10766:SF177">
    <property type="entry name" value="TRANSMEMBRANE 9 SUPERFAMILY MEMBER 1"/>
    <property type="match status" value="1"/>
</dbReference>
<evidence type="ECO:0000256" key="18">
    <source>
        <dbReference type="SAM" id="Phobius"/>
    </source>
</evidence>
<keyword evidence="15" id="KW-0413">Isomerase</keyword>
<dbReference type="Pfam" id="PF21180">
    <property type="entry name" value="TOP6A-Spo11_Toprim"/>
    <property type="match status" value="1"/>
</dbReference>
<dbReference type="GO" id="GO:0003677">
    <property type="term" value="F:DNA binding"/>
    <property type="evidence" value="ECO:0007669"/>
    <property type="project" value="UniProtKB-KW"/>
</dbReference>
<dbReference type="InterPro" id="IPR036078">
    <property type="entry name" value="Spo11/TopoVI_A_sf"/>
</dbReference>
<dbReference type="InterPro" id="IPR013049">
    <property type="entry name" value="Spo11/TopoVI_A_N"/>
</dbReference>
<keyword evidence="21" id="KW-1185">Reference proteome</keyword>
<evidence type="ECO:0000256" key="14">
    <source>
        <dbReference type="ARBA" id="ARBA00023136"/>
    </source>
</evidence>
<keyword evidence="13" id="KW-0238">DNA-binding</keyword>
<feature type="transmembrane region" description="Helical" evidence="18">
    <location>
        <begin position="1060"/>
        <end position="1084"/>
    </location>
</feature>
<dbReference type="GO" id="GO:0006259">
    <property type="term" value="P:DNA metabolic process"/>
    <property type="evidence" value="ECO:0007669"/>
    <property type="project" value="InterPro"/>
</dbReference>
<comment type="subcellular location">
    <subcellularLocation>
        <location evidence="3">Membrane</location>
        <topology evidence="3">Multi-pass membrane protein</topology>
    </subcellularLocation>
</comment>
<dbReference type="PANTHER" id="PTHR10766">
    <property type="entry name" value="TRANSMEMBRANE 9 SUPERFAMILY PROTEIN"/>
    <property type="match status" value="1"/>
</dbReference>
<dbReference type="InterPro" id="IPR036465">
    <property type="entry name" value="vWFA_dom_sf"/>
</dbReference>
<evidence type="ECO:0000256" key="10">
    <source>
        <dbReference type="ARBA" id="ARBA00022842"/>
    </source>
</evidence>
<dbReference type="InterPro" id="IPR036388">
    <property type="entry name" value="WH-like_DNA-bd_sf"/>
</dbReference>
<feature type="zinc finger region" description="C3H1-type" evidence="16">
    <location>
        <begin position="1833"/>
        <end position="1860"/>
    </location>
</feature>
<evidence type="ECO:0000256" key="15">
    <source>
        <dbReference type="ARBA" id="ARBA00023235"/>
    </source>
</evidence>
<feature type="region of interest" description="Disordered" evidence="17">
    <location>
        <begin position="750"/>
        <end position="769"/>
    </location>
</feature>
<dbReference type="Gene3D" id="3.40.1360.10">
    <property type="match status" value="1"/>
</dbReference>
<keyword evidence="20" id="KW-0675">Receptor</keyword>
<proteinExistence type="inferred from homology"/>
<dbReference type="GO" id="GO:0008270">
    <property type="term" value="F:zinc ion binding"/>
    <property type="evidence" value="ECO:0007669"/>
    <property type="project" value="UniProtKB-KW"/>
</dbReference>
<evidence type="ECO:0000259" key="19">
    <source>
        <dbReference type="PROSITE" id="PS50103"/>
    </source>
</evidence>
<dbReference type="GO" id="GO:0005694">
    <property type="term" value="C:chromosome"/>
    <property type="evidence" value="ECO:0007669"/>
    <property type="project" value="InterPro"/>
</dbReference>
<feature type="transmembrane region" description="Helical" evidence="18">
    <location>
        <begin position="1323"/>
        <end position="1349"/>
    </location>
</feature>
<comment type="caution">
    <text evidence="20">The sequence shown here is derived from an EMBL/GenBank/DDBJ whole genome shotgun (WGS) entry which is preliminary data.</text>
</comment>
<dbReference type="CDD" id="cd00223">
    <property type="entry name" value="TOPRIM_TopoIIB_SPO"/>
    <property type="match status" value="1"/>
</dbReference>
<feature type="region of interest" description="Disordered" evidence="17">
    <location>
        <begin position="1872"/>
        <end position="1901"/>
    </location>
</feature>
<evidence type="ECO:0000256" key="5">
    <source>
        <dbReference type="ARBA" id="ARBA00006559"/>
    </source>
</evidence>
<dbReference type="InterPro" id="IPR002815">
    <property type="entry name" value="Spo11/TopoVI_A"/>
</dbReference>
<feature type="region of interest" description="Disordered" evidence="17">
    <location>
        <begin position="347"/>
        <end position="379"/>
    </location>
</feature>
<sequence length="1955" mass="216654">MASSKQLAAWLLIGLATAGLLLPALIILVLRPQEARKAARLNSGQCVNCRKASHTAVKVYEAVHATAPLDIYLVLDASGSVDKSDWRESLLFARDLSVQLNASVPQFRAGLGQFSSNFHDIFPVSEDVSLLAALPQGVEKKSGRTEMGKALCGNSFDSSTKQEEAKDRCVGGAYGTLMAAPAQLPGDLPPNCEELSSPLPRLRPGPDDKSKLASAFLKSATNVTVLGILVKHDAKAVEGEILYALSSCCPAESMTVTGTNDVHVACELPMNESCHYMASMKDYAALRRSIDGIVRTLGDELQCEGVQESVSFLPDSRSLWLRISSSYKPKEVQSSAGICIGAAHGLPPTDVEMTTDEQARSPAAPTTGSETADEARASQAAESVQATVFQDVVPALQFGATLSNRGARVDVDYGRSSNAPPPMAPNAERKNSTQMQRENGVSREADSTSVVGVISFVNAESLPPEVRRFNCHIFVPLLLTLLMLPFVIMKSGILSVLLDSPTGISSSQGWKRDVARKVGSSPTQAADIAYTFAEGLRIFQAAIKWFSKHLQVQLLPGDLDGDQDQICDDSKLLRFVELTQPVVDTIGWKETETDAVANINRVINEWPPGLVAARPSRAEELLDGFDFSKCWEVLEEALRCRRWRGGAGEEVLKRCRGVGDVPEGAGEVLWAAHVSRDFLVGKTREGSDPVSKVPTATQARCANHPITGEKAENDAPQIGLDNLQIRWNHRLFYPQMPLALDLSTIKGAGGQDPSLTDDKKPGFKPQLDDNKRTLGHVLAPEDRHFILITQHQGPDPLSQLAGTGAFAAAACEWRESRGAWERKRDLPLFAGSPKMRRSRRSYLALVTLLAVADASFEDDAEIQVSMNKAWPYSNPTETYEYYDFPFCKPKIVMPHFMTLGQVLRGDRLVNSLYPMHMKRQVPRTVICSRRMTEADIRMLKEAIDQNYMFELFVGELPIDRPFGVVSTMGNEKDDQVTDRYFLVNYLDFIIGYNEKEVVSANVTRELNLEHLVDITEWKEGMVIQFSYSVQWTPLPHIIPSQALELQLKSTMPHGHQNMDIHWLAIINSFVLMLLILSLFLLIIIRVVRSDLSRYLQIPDEELNAVEEETGWKLLHADVFRAPKHRLFFCSAIGAGAQMTSMMIMVVLVGCIGAYYQRGAVASAAVISYMVTALLGGFVSANLYQKLGGEKWAWNIFMTALCFMGPAFLIWSFLNTVAIFYGSTAAFPFPTILLMFAMWACVTFPLTVLGGIIGRHRSLKQAQAEGSPFPCKTNKLAREIPSCRWYQSPVTQFFASGFLPFSAIYIELHYIFNSVWGPRIYFLYGILLLAFTMLLLVAGTVTVLFTYFHLNAEDHRWWWRSFGSGVAVSAFFYLYCIYFFLQTGMNGFLQCSFFFLYSLLAAHGIALMLGCVSFYCSYFFVIYIYSRIKARRRQTMVGAVDARRQAEPTLADLELSNGQTRGLDHSGIVLAVERLTHNVLRAVFDVVANANAEEVGRTATQRELFYRVVSEGSGLFSSQQIMDRAMRDAVGALRIGRPHLGVLTTEKGLLAGEISFSHDNSLSVAAQGATGTCIGESMLDHRTRFHVGERAQIVLVVEKDTVFQHLLQSKLFTTLPLILVTGRGYPDVLTRRFLQKLHRVAPRLMQVYLGDFDPDGVAIYLVYHRSCSHLRWLGMHEPDVSKLPSGACLPLSKRDKALQQSLLRKADVQHVRGLAEQVQSMTCKAELEALHAAYADDGMALDYIAVKIRQRHTKSGNAEFRAVMGGYMSCIELPTKECDPTPGDPSATTTQLRVSRFVFCAVSVQRKSQLCSTLPTEFSRMSDAVEAGVPVQASDAARQCSNFTYKGRCGYANCRFLHDESARQAALEERAQAKQATISRSSASTRPSDVPPPPQGRPSVPTSLRFLLRGESVRSHPYLKKFAAMPWLQRLMDSPFCEKLFHVQGRRLRKELTEVQ</sequence>
<dbReference type="InterPro" id="IPR000571">
    <property type="entry name" value="Znf_CCCH"/>
</dbReference>
<comment type="similarity">
    <text evidence="5">Belongs to the TOP6A family.</text>
</comment>
<keyword evidence="14 18" id="KW-0472">Membrane</keyword>
<dbReference type="InterPro" id="IPR004240">
    <property type="entry name" value="EMP70"/>
</dbReference>
<dbReference type="PROSITE" id="PS50103">
    <property type="entry name" value="ZF_C3H1"/>
    <property type="match status" value="1"/>
</dbReference>
<dbReference type="CDD" id="cd00198">
    <property type="entry name" value="vWFA"/>
    <property type="match status" value="1"/>
</dbReference>
<dbReference type="SUPFAM" id="SSF53300">
    <property type="entry name" value="vWA-like"/>
    <property type="match status" value="1"/>
</dbReference>
<dbReference type="EMBL" id="LSRX01000829">
    <property type="protein sequence ID" value="OLP88070.1"/>
    <property type="molecule type" value="Genomic_DNA"/>
</dbReference>
<evidence type="ECO:0000256" key="8">
    <source>
        <dbReference type="ARBA" id="ARBA00022723"/>
    </source>
</evidence>
<keyword evidence="9" id="KW-0732">Signal</keyword>
<evidence type="ECO:0000313" key="21">
    <source>
        <dbReference type="Proteomes" id="UP000186817"/>
    </source>
</evidence>
<accession>A0A1Q9CYU6</accession>
<dbReference type="GO" id="GO:0003918">
    <property type="term" value="F:DNA topoisomerase type II (double strand cut, ATP-hydrolyzing) activity"/>
    <property type="evidence" value="ECO:0007669"/>
    <property type="project" value="UniProtKB-EC"/>
</dbReference>
<keyword evidence="8 16" id="KW-0479">Metal-binding</keyword>
<evidence type="ECO:0000313" key="20">
    <source>
        <dbReference type="EMBL" id="OLP88070.1"/>
    </source>
</evidence>
<keyword evidence="16" id="KW-0862">Zinc</keyword>
<dbReference type="Pfam" id="PF02990">
    <property type="entry name" value="EMP70"/>
    <property type="match status" value="1"/>
</dbReference>
<comment type="catalytic activity">
    <reaction evidence="1">
        <text>ATP-dependent breakage, passage and rejoining of double-stranded DNA.</text>
        <dbReference type="EC" id="5.6.2.2"/>
    </reaction>
</comment>
<protein>
    <recommendedName>
        <fullName evidence="6">DNA topoisomerase (ATP-hydrolyzing)</fullName>
        <ecNumber evidence="6">5.6.2.2</ecNumber>
    </recommendedName>
</protein>
<dbReference type="InterPro" id="IPR002035">
    <property type="entry name" value="VWF_A"/>
</dbReference>
<evidence type="ECO:0000256" key="13">
    <source>
        <dbReference type="ARBA" id="ARBA00023125"/>
    </source>
</evidence>
<evidence type="ECO:0000256" key="11">
    <source>
        <dbReference type="ARBA" id="ARBA00022989"/>
    </source>
</evidence>
<evidence type="ECO:0000256" key="7">
    <source>
        <dbReference type="ARBA" id="ARBA00022692"/>
    </source>
</evidence>
<keyword evidence="11 18" id="KW-1133">Transmembrane helix</keyword>
<evidence type="ECO:0000256" key="9">
    <source>
        <dbReference type="ARBA" id="ARBA00022729"/>
    </source>
</evidence>
<dbReference type="GO" id="GO:0072657">
    <property type="term" value="P:protein localization to membrane"/>
    <property type="evidence" value="ECO:0007669"/>
    <property type="project" value="TreeGrafter"/>
</dbReference>
<feature type="transmembrane region" description="Helical" evidence="18">
    <location>
        <begin position="1195"/>
        <end position="1220"/>
    </location>
</feature>
<name>A0A1Q9CYU6_SYMMI</name>
<dbReference type="Proteomes" id="UP000186817">
    <property type="component" value="Unassembled WGS sequence"/>
</dbReference>
<dbReference type="InterPro" id="IPR034136">
    <property type="entry name" value="TOPRIM_Topo6A/Spo11"/>
</dbReference>
<feature type="transmembrane region" description="Helical" evidence="18">
    <location>
        <begin position="6"/>
        <end position="30"/>
    </location>
</feature>
<reference evidence="20 21" key="1">
    <citation type="submission" date="2016-02" db="EMBL/GenBank/DDBJ databases">
        <title>Genome analysis of coral dinoflagellate symbionts highlights evolutionary adaptations to a symbiotic lifestyle.</title>
        <authorList>
            <person name="Aranda M."/>
            <person name="Li Y."/>
            <person name="Liew Y.J."/>
            <person name="Baumgarten S."/>
            <person name="Simakov O."/>
            <person name="Wilson M."/>
            <person name="Piel J."/>
            <person name="Ashoor H."/>
            <person name="Bougouffa S."/>
            <person name="Bajic V.B."/>
            <person name="Ryu T."/>
            <person name="Ravasi T."/>
            <person name="Bayer T."/>
            <person name="Micklem G."/>
            <person name="Kim H."/>
            <person name="Bhak J."/>
            <person name="Lajeunesse T.C."/>
            <person name="Voolstra C.R."/>
        </authorList>
    </citation>
    <scope>NUCLEOTIDE SEQUENCE [LARGE SCALE GENOMIC DNA]</scope>
    <source>
        <strain evidence="20 21">CCMP2467</strain>
    </source>
</reference>
<evidence type="ECO:0000256" key="3">
    <source>
        <dbReference type="ARBA" id="ARBA00004141"/>
    </source>
</evidence>
<feature type="transmembrane region" description="Helical" evidence="18">
    <location>
        <begin position="1292"/>
        <end position="1311"/>
    </location>
</feature>
<feature type="transmembrane region" description="Helical" evidence="18">
    <location>
        <begin position="1126"/>
        <end position="1155"/>
    </location>
</feature>
<evidence type="ECO:0000256" key="1">
    <source>
        <dbReference type="ARBA" id="ARBA00000185"/>
    </source>
</evidence>
<evidence type="ECO:0000256" key="17">
    <source>
        <dbReference type="SAM" id="MobiDB-lite"/>
    </source>
</evidence>
<feature type="compositionally biased region" description="Basic and acidic residues" evidence="17">
    <location>
        <begin position="756"/>
        <end position="769"/>
    </location>
</feature>
<evidence type="ECO:0000256" key="12">
    <source>
        <dbReference type="ARBA" id="ARBA00023029"/>
    </source>
</evidence>
<dbReference type="Gene3D" id="1.10.10.10">
    <property type="entry name" value="Winged helix-like DNA-binding domain superfamily/Winged helix DNA-binding domain"/>
    <property type="match status" value="1"/>
</dbReference>
<dbReference type="OrthoDB" id="1666796at2759"/>
<keyword evidence="12" id="KW-0799">Topoisomerase</keyword>
<gene>
    <name evidence="20" type="primary">phg1b</name>
    <name evidence="20" type="ORF">AK812_SmicGene30631</name>
</gene>
<dbReference type="EC" id="5.6.2.2" evidence="6"/>
<dbReference type="GO" id="GO:0016020">
    <property type="term" value="C:membrane"/>
    <property type="evidence" value="ECO:0007669"/>
    <property type="project" value="UniProtKB-SubCell"/>
</dbReference>
<feature type="transmembrane region" description="Helical" evidence="18">
    <location>
        <begin position="1392"/>
        <end position="1425"/>
    </location>
</feature>
<evidence type="ECO:0000256" key="16">
    <source>
        <dbReference type="PROSITE-ProRule" id="PRU00723"/>
    </source>
</evidence>
<dbReference type="SUPFAM" id="SSF56726">
    <property type="entry name" value="DNA topoisomerase IV, alpha subunit"/>
    <property type="match status" value="1"/>
</dbReference>
<keyword evidence="16" id="KW-0863">Zinc-finger</keyword>
<feature type="transmembrane region" description="Helical" evidence="18">
    <location>
        <begin position="1226"/>
        <end position="1252"/>
    </location>
</feature>
<dbReference type="Pfam" id="PF00092">
    <property type="entry name" value="VWA"/>
    <property type="match status" value="1"/>
</dbReference>
<keyword evidence="7 18" id="KW-0812">Transmembrane</keyword>
<feature type="domain" description="C3H1-type" evidence="19">
    <location>
        <begin position="1833"/>
        <end position="1860"/>
    </location>
</feature>
<dbReference type="Gene3D" id="3.40.50.410">
    <property type="entry name" value="von Willebrand factor, type A domain"/>
    <property type="match status" value="1"/>
</dbReference>
<keyword evidence="10" id="KW-0460">Magnesium</keyword>